<accession>A0ABP9FFR7</accession>
<sequence>MAQVGTNALIIEGGAMRAVFSCGVLDHFLDVDFDPFDSLWAVSAGTTNLASFLARMRGRNHAIYTDYSCANPSSLRVNFCGVAT</sequence>
<evidence type="ECO:0000256" key="1">
    <source>
        <dbReference type="ARBA" id="ARBA00023098"/>
    </source>
</evidence>
<keyword evidence="1" id="KW-0443">Lipid metabolism</keyword>
<gene>
    <name evidence="3" type="ORF">GCM10023333_37660</name>
</gene>
<dbReference type="InterPro" id="IPR002641">
    <property type="entry name" value="PNPLA_dom"/>
</dbReference>
<comment type="caution">
    <text evidence="3">The sequence shown here is derived from an EMBL/GenBank/DDBJ whole genome shotgun (WGS) entry which is preliminary data.</text>
</comment>
<evidence type="ECO:0000259" key="2">
    <source>
        <dbReference type="Pfam" id="PF01734"/>
    </source>
</evidence>
<dbReference type="InterPro" id="IPR016035">
    <property type="entry name" value="Acyl_Trfase/lysoPLipase"/>
</dbReference>
<dbReference type="Pfam" id="PF01734">
    <property type="entry name" value="Patatin"/>
    <property type="match status" value="1"/>
</dbReference>
<protein>
    <recommendedName>
        <fullName evidence="2">PNPLA domain-containing protein</fullName>
    </recommendedName>
</protein>
<evidence type="ECO:0000313" key="4">
    <source>
        <dbReference type="Proteomes" id="UP001499988"/>
    </source>
</evidence>
<dbReference type="RefSeq" id="WP_345337042.1">
    <property type="nucleotide sequence ID" value="NZ_BAABJZ010000103.1"/>
</dbReference>
<organism evidence="3 4">
    <name type="scientific">Ferrimonas pelagia</name>
    <dbReference type="NCBI Taxonomy" id="1177826"/>
    <lineage>
        <taxon>Bacteria</taxon>
        <taxon>Pseudomonadati</taxon>
        <taxon>Pseudomonadota</taxon>
        <taxon>Gammaproteobacteria</taxon>
        <taxon>Alteromonadales</taxon>
        <taxon>Ferrimonadaceae</taxon>
        <taxon>Ferrimonas</taxon>
    </lineage>
</organism>
<dbReference type="EMBL" id="BAABJZ010000103">
    <property type="protein sequence ID" value="GAA4900273.1"/>
    <property type="molecule type" value="Genomic_DNA"/>
</dbReference>
<reference evidence="4" key="1">
    <citation type="journal article" date="2019" name="Int. J. Syst. Evol. Microbiol.">
        <title>The Global Catalogue of Microorganisms (GCM) 10K type strain sequencing project: providing services to taxonomists for standard genome sequencing and annotation.</title>
        <authorList>
            <consortium name="The Broad Institute Genomics Platform"/>
            <consortium name="The Broad Institute Genome Sequencing Center for Infectious Disease"/>
            <person name="Wu L."/>
            <person name="Ma J."/>
        </authorList>
    </citation>
    <scope>NUCLEOTIDE SEQUENCE [LARGE SCALE GENOMIC DNA]</scope>
    <source>
        <strain evidence="4">JCM 18401</strain>
    </source>
</reference>
<evidence type="ECO:0000313" key="3">
    <source>
        <dbReference type="EMBL" id="GAA4900273.1"/>
    </source>
</evidence>
<proteinExistence type="predicted"/>
<name>A0ABP9FFR7_9GAMM</name>
<keyword evidence="4" id="KW-1185">Reference proteome</keyword>
<dbReference type="Proteomes" id="UP001499988">
    <property type="component" value="Unassembled WGS sequence"/>
</dbReference>
<dbReference type="SUPFAM" id="SSF52151">
    <property type="entry name" value="FabD/lysophospholipase-like"/>
    <property type="match status" value="1"/>
</dbReference>
<feature type="domain" description="PNPLA" evidence="2">
    <location>
        <begin position="9"/>
        <end position="65"/>
    </location>
</feature>